<dbReference type="STRING" id="1802519.A2961_04375"/>
<evidence type="ECO:0000256" key="1">
    <source>
        <dbReference type="SAM" id="Coils"/>
    </source>
</evidence>
<gene>
    <name evidence="3" type="ORF">A2961_04375</name>
</gene>
<keyword evidence="1" id="KW-0175">Coiled coil</keyword>
<evidence type="ECO:0000313" key="4">
    <source>
        <dbReference type="Proteomes" id="UP000177082"/>
    </source>
</evidence>
<proteinExistence type="predicted"/>
<dbReference type="GO" id="GO:0043683">
    <property type="term" value="P:type IV pilus assembly"/>
    <property type="evidence" value="ECO:0007669"/>
    <property type="project" value="InterPro"/>
</dbReference>
<dbReference type="Pfam" id="PF04350">
    <property type="entry name" value="PilO"/>
    <property type="match status" value="1"/>
</dbReference>
<dbReference type="Gene3D" id="3.30.70.60">
    <property type="match status" value="1"/>
</dbReference>
<keyword evidence="2" id="KW-0812">Transmembrane</keyword>
<feature type="transmembrane region" description="Helical" evidence="2">
    <location>
        <begin position="6"/>
        <end position="29"/>
    </location>
</feature>
<evidence type="ECO:0000256" key="2">
    <source>
        <dbReference type="SAM" id="Phobius"/>
    </source>
</evidence>
<name>A0A1F8BM95_9BACT</name>
<dbReference type="Proteomes" id="UP000177082">
    <property type="component" value="Unassembled WGS sequence"/>
</dbReference>
<reference evidence="3 4" key="1">
    <citation type="journal article" date="2016" name="Nat. Commun.">
        <title>Thousands of microbial genomes shed light on interconnected biogeochemical processes in an aquifer system.</title>
        <authorList>
            <person name="Anantharaman K."/>
            <person name="Brown C.T."/>
            <person name="Hug L.A."/>
            <person name="Sharon I."/>
            <person name="Castelle C.J."/>
            <person name="Probst A.J."/>
            <person name="Thomas B.C."/>
            <person name="Singh A."/>
            <person name="Wilkins M.J."/>
            <person name="Karaoz U."/>
            <person name="Brodie E.L."/>
            <person name="Williams K.H."/>
            <person name="Hubbard S.S."/>
            <person name="Banfield J.F."/>
        </authorList>
    </citation>
    <scope>NUCLEOTIDE SEQUENCE [LARGE SCALE GENOMIC DNA]</scope>
</reference>
<evidence type="ECO:0000313" key="3">
    <source>
        <dbReference type="EMBL" id="OGM64465.1"/>
    </source>
</evidence>
<dbReference type="EMBL" id="MGHF01000006">
    <property type="protein sequence ID" value="OGM64465.1"/>
    <property type="molecule type" value="Genomic_DNA"/>
</dbReference>
<keyword evidence="2" id="KW-1133">Transmembrane helix</keyword>
<feature type="coiled-coil region" evidence="1">
    <location>
        <begin position="32"/>
        <end position="59"/>
    </location>
</feature>
<evidence type="ECO:0008006" key="5">
    <source>
        <dbReference type="Google" id="ProtNLM"/>
    </source>
</evidence>
<dbReference type="GO" id="GO:0043107">
    <property type="term" value="P:type IV pilus-dependent motility"/>
    <property type="evidence" value="ECO:0007669"/>
    <property type="project" value="InterPro"/>
</dbReference>
<dbReference type="InterPro" id="IPR007445">
    <property type="entry name" value="PilO"/>
</dbReference>
<accession>A0A1F8BM95</accession>
<sequence>MEDLKIVSLPLFALLGVLLFVGIMASTLFNKVNEVRDRLQKITIDNNTLKQKIEILQQKNEESFTSDNKLTWALPEKSSSVYVISQIKKKAADNLIIISEITISEPRIQGELSQSTVTTKIEGKLDSIFAFLESLYEVTPLIKVNNIQTEEEDMAGSDLVRMSVELTSYYSPYPINIPALSQPLNSLSAQEEEVVRDISNLESPIIPQKLDPQTPIERVDPFSL</sequence>
<keyword evidence="2" id="KW-0472">Membrane</keyword>
<protein>
    <recommendedName>
        <fullName evidence="5">Pilus assembly protein PilO</fullName>
    </recommendedName>
</protein>
<dbReference type="AlphaFoldDB" id="A0A1F8BM95"/>
<comment type="caution">
    <text evidence="3">The sequence shown here is derived from an EMBL/GenBank/DDBJ whole genome shotgun (WGS) entry which is preliminary data.</text>
</comment>
<dbReference type="InterPro" id="IPR014717">
    <property type="entry name" value="Transl_elong_EF1B/ribsomal_bS6"/>
</dbReference>
<organism evidence="3 4">
    <name type="scientific">Candidatus Woesebacteria bacterium RIFCSPLOWO2_01_FULL_39_21</name>
    <dbReference type="NCBI Taxonomy" id="1802519"/>
    <lineage>
        <taxon>Bacteria</taxon>
        <taxon>Candidatus Woeseibacteriota</taxon>
    </lineage>
</organism>